<feature type="signal peptide" evidence="1">
    <location>
        <begin position="1"/>
        <end position="22"/>
    </location>
</feature>
<keyword evidence="1" id="KW-0732">Signal</keyword>
<reference evidence="2" key="1">
    <citation type="submission" date="2018-10" db="EMBL/GenBank/DDBJ databases">
        <title>Schaedlerella arabinophila gen. nov. sp. nov., isolated from the mouse intestinal tract and comparative analysis with the genome of the closely related altered Schaedler flora strain ASF502.</title>
        <authorList>
            <person name="Miyake S."/>
            <person name="Soh M."/>
            <person name="Seedorf H."/>
        </authorList>
    </citation>
    <scope>NUCLEOTIDE SEQUENCE [LARGE SCALE GENOMIC DNA]</scope>
    <source>
        <strain evidence="2">DSM 106076</strain>
    </source>
</reference>
<comment type="caution">
    <text evidence="2">The sequence shown here is derived from an EMBL/GenBank/DDBJ whole genome shotgun (WGS) entry which is preliminary data.</text>
</comment>
<protein>
    <submittedName>
        <fullName evidence="2">Uncharacterized protein</fullName>
    </submittedName>
</protein>
<dbReference type="EMBL" id="RHJS01000002">
    <property type="protein sequence ID" value="RRK35017.1"/>
    <property type="molecule type" value="Genomic_DNA"/>
</dbReference>
<sequence length="82" mass="9413">MKKKMIILLSILSMLTPSTVFAEESYTVAVSTPIAAAESNTEAIMPMSDIIVWKYKTIGNKLYRRRYNETKKQWIGSWELVP</sequence>
<dbReference type="RefSeq" id="WP_125130338.1">
    <property type="nucleotide sequence ID" value="NZ_RHJS01000002.1"/>
</dbReference>
<feature type="chain" id="PRO_5019025756" evidence="1">
    <location>
        <begin position="23"/>
        <end position="82"/>
    </location>
</feature>
<accession>A0A426DQ99</accession>
<evidence type="ECO:0000313" key="2">
    <source>
        <dbReference type="EMBL" id="RRK35017.1"/>
    </source>
</evidence>
<proteinExistence type="predicted"/>
<dbReference type="AlphaFoldDB" id="A0A426DQ99"/>
<organism evidence="2 3">
    <name type="scientific">Schaedlerella arabinosiphila</name>
    <dbReference type="NCBI Taxonomy" id="2044587"/>
    <lineage>
        <taxon>Bacteria</taxon>
        <taxon>Bacillati</taxon>
        <taxon>Bacillota</taxon>
        <taxon>Clostridia</taxon>
        <taxon>Lachnospirales</taxon>
        <taxon>Lachnospiraceae</taxon>
        <taxon>Schaedlerella</taxon>
    </lineage>
</organism>
<evidence type="ECO:0000313" key="3">
    <source>
        <dbReference type="Proteomes" id="UP000274920"/>
    </source>
</evidence>
<name>A0A426DQ99_9FIRM</name>
<keyword evidence="3" id="KW-1185">Reference proteome</keyword>
<gene>
    <name evidence="2" type="ORF">EBB54_29540</name>
</gene>
<dbReference type="Proteomes" id="UP000274920">
    <property type="component" value="Unassembled WGS sequence"/>
</dbReference>
<evidence type="ECO:0000256" key="1">
    <source>
        <dbReference type="SAM" id="SignalP"/>
    </source>
</evidence>